<reference evidence="13 14" key="1">
    <citation type="submission" date="2021-03" db="EMBL/GenBank/DDBJ databases">
        <title>Genomic Encyclopedia of Type Strains, Phase IV (KMG-IV): sequencing the most valuable type-strain genomes for metagenomic binning, comparative biology and taxonomic classification.</title>
        <authorList>
            <person name="Goeker M."/>
        </authorList>
    </citation>
    <scope>NUCLEOTIDE SEQUENCE [LARGE SCALE GENOMIC DNA]</scope>
    <source>
        <strain evidence="13 14">DSM 6139</strain>
    </source>
</reference>
<comment type="function">
    <text evidence="11">Responsible for channeling the electrons from the oxidation of dihydroorotate from the FMN redox center in the PyrD type B subunit to the ultimate electron acceptor NAD(+).</text>
</comment>
<feature type="domain" description="FAD-binding FR-type" evidence="12">
    <location>
        <begin position="2"/>
        <end position="103"/>
    </location>
</feature>
<feature type="binding site" evidence="11">
    <location>
        <begin position="78"/>
        <end position="79"/>
    </location>
    <ligand>
        <name>FAD</name>
        <dbReference type="ChEBI" id="CHEBI:57692"/>
    </ligand>
</feature>
<dbReference type="CDD" id="cd06218">
    <property type="entry name" value="DHOD_e_trans"/>
    <property type="match status" value="1"/>
</dbReference>
<dbReference type="InterPro" id="IPR017927">
    <property type="entry name" value="FAD-bd_FR_type"/>
</dbReference>
<comment type="similarity">
    <text evidence="1 11">Belongs to the PyrK family.</text>
</comment>
<keyword evidence="3 11" id="KW-0285">Flavoprotein</keyword>
<protein>
    <recommendedName>
        <fullName evidence="11">Dihydroorotate dehydrogenase B (NAD(+)), electron transfer subunit</fullName>
    </recommendedName>
    <alternativeName>
        <fullName evidence="11">Dihydroorotate oxidase B, electron transfer subunit</fullName>
    </alternativeName>
</protein>
<organism evidence="13 14">
    <name type="scientific">Youngiibacter multivorans</name>
    <dbReference type="NCBI Taxonomy" id="937251"/>
    <lineage>
        <taxon>Bacteria</taxon>
        <taxon>Bacillati</taxon>
        <taxon>Bacillota</taxon>
        <taxon>Clostridia</taxon>
        <taxon>Eubacteriales</taxon>
        <taxon>Clostridiaceae</taxon>
        <taxon>Youngiibacter</taxon>
    </lineage>
</organism>
<gene>
    <name evidence="11" type="primary">pyrK</name>
    <name evidence="13" type="ORF">J2Z34_000295</name>
</gene>
<keyword evidence="9 11" id="KW-0408">Iron</keyword>
<evidence type="ECO:0000256" key="3">
    <source>
        <dbReference type="ARBA" id="ARBA00022630"/>
    </source>
</evidence>
<dbReference type="HAMAP" id="MF_01211">
    <property type="entry name" value="DHODB_Fe_S_bind"/>
    <property type="match status" value="1"/>
</dbReference>
<evidence type="ECO:0000256" key="10">
    <source>
        <dbReference type="ARBA" id="ARBA00023014"/>
    </source>
</evidence>
<dbReference type="InterPro" id="IPR039261">
    <property type="entry name" value="FNR_nucleotide-bd"/>
</dbReference>
<feature type="binding site" evidence="11">
    <location>
        <position position="229"/>
    </location>
    <ligand>
        <name>[2Fe-2S] cluster</name>
        <dbReference type="ChEBI" id="CHEBI:190135"/>
    </ligand>
</feature>
<dbReference type="PANTHER" id="PTHR43513">
    <property type="entry name" value="DIHYDROOROTATE DEHYDROGENASE B (NAD(+)), ELECTRON TRANSFER SUBUNIT"/>
    <property type="match status" value="1"/>
</dbReference>
<dbReference type="Pfam" id="PF10418">
    <property type="entry name" value="DHODB_Fe-S_bind"/>
    <property type="match status" value="1"/>
</dbReference>
<evidence type="ECO:0000256" key="2">
    <source>
        <dbReference type="ARBA" id="ARBA00022448"/>
    </source>
</evidence>
<dbReference type="InterPro" id="IPR023455">
    <property type="entry name" value="Dihydroorotate_DHASE_ETsu"/>
</dbReference>
<evidence type="ECO:0000313" key="13">
    <source>
        <dbReference type="EMBL" id="MBP1917832.1"/>
    </source>
</evidence>
<dbReference type="Proteomes" id="UP001519271">
    <property type="component" value="Unassembled WGS sequence"/>
</dbReference>
<dbReference type="Pfam" id="PF00175">
    <property type="entry name" value="NAD_binding_1"/>
    <property type="match status" value="1"/>
</dbReference>
<feature type="binding site" evidence="11">
    <location>
        <begin position="54"/>
        <end position="57"/>
    </location>
    <ligand>
        <name>FAD</name>
        <dbReference type="ChEBI" id="CHEBI:57692"/>
    </ligand>
</feature>
<proteinExistence type="inferred from homology"/>
<feature type="binding site" evidence="11">
    <location>
        <position position="221"/>
    </location>
    <ligand>
        <name>[2Fe-2S] cluster</name>
        <dbReference type="ChEBI" id="CHEBI:190135"/>
    </ligand>
</feature>
<feature type="binding site" evidence="11">
    <location>
        <position position="241"/>
    </location>
    <ligand>
        <name>[2Fe-2S] cluster</name>
        <dbReference type="ChEBI" id="CHEBI:190135"/>
    </ligand>
</feature>
<keyword evidence="7 11" id="KW-0665">Pyrimidine biosynthesis</keyword>
<comment type="subunit">
    <text evidence="11">Heterotetramer of 2 PyrK and 2 PyrD type B subunits.</text>
</comment>
<dbReference type="InterPro" id="IPR001433">
    <property type="entry name" value="OxRdtase_FAD/NAD-bd"/>
</dbReference>
<dbReference type="InterPro" id="IPR050353">
    <property type="entry name" value="PyrK_electron_transfer"/>
</dbReference>
<accession>A0ABS4FZV9</accession>
<evidence type="ECO:0000256" key="5">
    <source>
        <dbReference type="ARBA" id="ARBA00022723"/>
    </source>
</evidence>
<comment type="cofactor">
    <cofactor evidence="11">
        <name>[2Fe-2S] cluster</name>
        <dbReference type="ChEBI" id="CHEBI:190135"/>
    </cofactor>
    <text evidence="11">Binds 1 [2Fe-2S] cluster per subunit.</text>
</comment>
<keyword evidence="4 11" id="KW-0001">2Fe-2S</keyword>
<evidence type="ECO:0000313" key="14">
    <source>
        <dbReference type="Proteomes" id="UP001519271"/>
    </source>
</evidence>
<dbReference type="Pfam" id="PF00970">
    <property type="entry name" value="FAD_binding_6"/>
    <property type="match status" value="1"/>
</dbReference>
<evidence type="ECO:0000256" key="11">
    <source>
        <dbReference type="HAMAP-Rule" id="MF_01211"/>
    </source>
</evidence>
<dbReference type="InterPro" id="IPR012165">
    <property type="entry name" value="Cyt_c3_hydrogenase_gsu"/>
</dbReference>
<keyword evidence="5 11" id="KW-0479">Metal-binding</keyword>
<comment type="caution">
    <text evidence="11">Lacks conserved residue(s) required for the propagation of feature annotation.</text>
</comment>
<comment type="cofactor">
    <cofactor evidence="11">
        <name>FAD</name>
        <dbReference type="ChEBI" id="CHEBI:57692"/>
    </cofactor>
    <text evidence="11">Binds 1 FAD per subunit.</text>
</comment>
<dbReference type="RefSeq" id="WP_245250454.1">
    <property type="nucleotide sequence ID" value="NZ_JAGGKC010000001.1"/>
</dbReference>
<keyword evidence="8 11" id="KW-0249">Electron transport</keyword>
<name>A0ABS4FZV9_9CLOT</name>
<dbReference type="InterPro" id="IPR017938">
    <property type="entry name" value="Riboflavin_synthase-like_b-brl"/>
</dbReference>
<dbReference type="PIRSF" id="PIRSF006816">
    <property type="entry name" value="Cyc3_hyd_g"/>
    <property type="match status" value="1"/>
</dbReference>
<feature type="binding site" evidence="11">
    <location>
        <position position="226"/>
    </location>
    <ligand>
        <name>[2Fe-2S] cluster</name>
        <dbReference type="ChEBI" id="CHEBI:190135"/>
    </ligand>
</feature>
<dbReference type="EMBL" id="JAGGKC010000001">
    <property type="protein sequence ID" value="MBP1917832.1"/>
    <property type="molecule type" value="Genomic_DNA"/>
</dbReference>
<keyword evidence="6 11" id="KW-0274">FAD</keyword>
<comment type="pathway">
    <text evidence="11">Pyrimidine metabolism; UMP biosynthesis via de novo pathway; orotate from (S)-dihydroorotate (NAD(+) route): step 1/1.</text>
</comment>
<dbReference type="SUPFAM" id="SSF52343">
    <property type="entry name" value="Ferredoxin reductase-like, C-terminal NADP-linked domain"/>
    <property type="match status" value="1"/>
</dbReference>
<dbReference type="PROSITE" id="PS51384">
    <property type="entry name" value="FAD_FR"/>
    <property type="match status" value="1"/>
</dbReference>
<dbReference type="InterPro" id="IPR037117">
    <property type="entry name" value="Dihydroorotate_DH_ele_sf"/>
</dbReference>
<dbReference type="Gene3D" id="3.40.50.80">
    <property type="entry name" value="Nucleotide-binding domain of ferredoxin-NADP reductase (FNR) module"/>
    <property type="match status" value="1"/>
</dbReference>
<dbReference type="SUPFAM" id="SSF63380">
    <property type="entry name" value="Riboflavin synthase domain-like"/>
    <property type="match status" value="1"/>
</dbReference>
<dbReference type="InterPro" id="IPR008333">
    <property type="entry name" value="Cbr1-like_FAD-bd_dom"/>
</dbReference>
<evidence type="ECO:0000259" key="12">
    <source>
        <dbReference type="PROSITE" id="PS51384"/>
    </source>
</evidence>
<evidence type="ECO:0000256" key="8">
    <source>
        <dbReference type="ARBA" id="ARBA00022982"/>
    </source>
</evidence>
<dbReference type="PANTHER" id="PTHR43513:SF3">
    <property type="entry name" value="DIHYDROOROTATE DEHYDROGENASE B (NAD(+)), ELECTRON TRANSFER SUBUNIT-RELATED"/>
    <property type="match status" value="1"/>
</dbReference>
<evidence type="ECO:0000256" key="4">
    <source>
        <dbReference type="ARBA" id="ARBA00022714"/>
    </source>
</evidence>
<dbReference type="Gene3D" id="2.10.240.10">
    <property type="entry name" value="Dihydroorotate dehydrogenase, electron transfer subunit"/>
    <property type="match status" value="1"/>
</dbReference>
<evidence type="ECO:0000256" key="9">
    <source>
        <dbReference type="ARBA" id="ARBA00023004"/>
    </source>
</evidence>
<dbReference type="Gene3D" id="2.40.30.10">
    <property type="entry name" value="Translation factors"/>
    <property type="match status" value="1"/>
</dbReference>
<dbReference type="InterPro" id="IPR019480">
    <property type="entry name" value="Dihydroorotate_DH_Fe-S-bd"/>
</dbReference>
<evidence type="ECO:0000256" key="1">
    <source>
        <dbReference type="ARBA" id="ARBA00006422"/>
    </source>
</evidence>
<sequence length="255" mass="27776">MKRIMLCRVIENRTIAEDTLLMVLKADSAALADFDPGVFVNVRIMDSDSPLLRRPISVHETDIENGILKLIYKVVGEGTRKLSEKKQGDIVDIFGPLGTGFPIQSDAKSVVLIGGGVGIPPLYELGKRLSEKGVTVTTVLGARNAEGLFCLEEFGTLGRVVTATEDGSHGTKGFVTDAIREEKLEFDCLYACGPKPMLKALDLEFRGKKEGYLSFEERMACGIGACYGCMTKTKDGLKRVCKDGPVFRLGEAVYE</sequence>
<evidence type="ECO:0000256" key="6">
    <source>
        <dbReference type="ARBA" id="ARBA00022827"/>
    </source>
</evidence>
<evidence type="ECO:0000256" key="7">
    <source>
        <dbReference type="ARBA" id="ARBA00022975"/>
    </source>
</evidence>
<dbReference type="PRINTS" id="PR00409">
    <property type="entry name" value="PHDIOXRDTASE"/>
</dbReference>
<keyword evidence="10 11" id="KW-0411">Iron-sulfur</keyword>
<keyword evidence="2 11" id="KW-0813">Transport</keyword>
<keyword evidence="14" id="KW-1185">Reference proteome</keyword>
<comment type="caution">
    <text evidence="13">The sequence shown here is derived from an EMBL/GenBank/DDBJ whole genome shotgun (WGS) entry which is preliminary data.</text>
</comment>